<reference evidence="4 5" key="1">
    <citation type="submission" date="2015-09" db="EMBL/GenBank/DDBJ databases">
        <title>Host preference determinants of Valsa canker pathogens revealed by comparative genomics.</title>
        <authorList>
            <person name="Yin Z."/>
            <person name="Huang L."/>
        </authorList>
    </citation>
    <scope>NUCLEOTIDE SEQUENCE [LARGE SCALE GENOMIC DNA]</scope>
    <source>
        <strain evidence="4 5">03-1</strain>
    </source>
</reference>
<protein>
    <recommendedName>
        <fullName evidence="3">Beta-lactamase-related domain-containing protein</fullName>
    </recommendedName>
</protein>
<dbReference type="SUPFAM" id="SSF56601">
    <property type="entry name" value="beta-lactamase/transpeptidase-like"/>
    <property type="match status" value="1"/>
</dbReference>
<dbReference type="InterPro" id="IPR001466">
    <property type="entry name" value="Beta-lactam-related"/>
</dbReference>
<dbReference type="STRING" id="356882.A0A423WJW3"/>
<keyword evidence="2" id="KW-0378">Hydrolase</keyword>
<dbReference type="OrthoDB" id="428260at2759"/>
<dbReference type="GO" id="GO:0016787">
    <property type="term" value="F:hydrolase activity"/>
    <property type="evidence" value="ECO:0007669"/>
    <property type="project" value="UniProtKB-KW"/>
</dbReference>
<keyword evidence="5" id="KW-1185">Reference proteome</keyword>
<dbReference type="PANTHER" id="PTHR43283:SF17">
    <property type="entry name" value="(LOVD), PUTATIVE (AFU_ORTHOLOGUE AFUA_5G00920)-RELATED"/>
    <property type="match status" value="1"/>
</dbReference>
<evidence type="ECO:0000313" key="5">
    <source>
        <dbReference type="Proteomes" id="UP000283895"/>
    </source>
</evidence>
<dbReference type="Pfam" id="PF00144">
    <property type="entry name" value="Beta-lactamase"/>
    <property type="match status" value="1"/>
</dbReference>
<comment type="similarity">
    <text evidence="1">Belongs to the class-A beta-lactamase family.</text>
</comment>
<feature type="domain" description="Beta-lactamase-related" evidence="3">
    <location>
        <begin position="5"/>
        <end position="377"/>
    </location>
</feature>
<dbReference type="Proteomes" id="UP000283895">
    <property type="component" value="Unassembled WGS sequence"/>
</dbReference>
<organism evidence="4 5">
    <name type="scientific">Cytospora schulzeri</name>
    <dbReference type="NCBI Taxonomy" id="448051"/>
    <lineage>
        <taxon>Eukaryota</taxon>
        <taxon>Fungi</taxon>
        <taxon>Dikarya</taxon>
        <taxon>Ascomycota</taxon>
        <taxon>Pezizomycotina</taxon>
        <taxon>Sordariomycetes</taxon>
        <taxon>Sordariomycetidae</taxon>
        <taxon>Diaporthales</taxon>
        <taxon>Cytosporaceae</taxon>
        <taxon>Cytospora</taxon>
    </lineage>
</organism>
<accession>A0A423WJW3</accession>
<gene>
    <name evidence="4" type="ORF">VMCG_05331</name>
</gene>
<sequence length="401" mass="44254">MAEKIDQVYQDAVESGLLPGVSVIAGDKSGNIIYSNSLGKASLKEGRDESFTQSTVCAIASMSKLMTSVAALQCVEDGKLNLDQDVRPLLPEMGKHGVITGFDDESNSAVLEPNSTPITLRMLLCHTSGHEYDWLNPLLGKWRTSRNEGLWSGQTIEHKSALPLVFSPGTAFAYGGGYDWAGKLVELASGMTFDEFMRTRIWVPLGIENDISFYPKTHPRMKDRMADISTLNEKGEPPAVDAPFFDILFGGTECFGGGGLFASAEAYYKFLSAVFRRDPKLLTPESYTELFRPQFDEKAEKAFNDYLALSPVHTQFLRLGIPKSIPMTWCFAGMIAKERHEGRFEKGAVFWAGVPSVVWFMDDEAGICGTALCQIIPPMHPPVVALHEEFQRGVLEMVKGK</sequence>
<dbReference type="InterPro" id="IPR050789">
    <property type="entry name" value="Diverse_Enzym_Activities"/>
</dbReference>
<comment type="caution">
    <text evidence="4">The sequence shown here is derived from an EMBL/GenBank/DDBJ whole genome shotgun (WGS) entry which is preliminary data.</text>
</comment>
<dbReference type="InterPro" id="IPR012338">
    <property type="entry name" value="Beta-lactam/transpept-like"/>
</dbReference>
<dbReference type="PANTHER" id="PTHR43283">
    <property type="entry name" value="BETA-LACTAMASE-RELATED"/>
    <property type="match status" value="1"/>
</dbReference>
<proteinExistence type="inferred from homology"/>
<evidence type="ECO:0000256" key="1">
    <source>
        <dbReference type="ARBA" id="ARBA00009009"/>
    </source>
</evidence>
<dbReference type="EMBL" id="LKEA01000015">
    <property type="protein sequence ID" value="ROW03724.1"/>
    <property type="molecule type" value="Genomic_DNA"/>
</dbReference>
<evidence type="ECO:0000313" key="4">
    <source>
        <dbReference type="EMBL" id="ROW03724.1"/>
    </source>
</evidence>
<evidence type="ECO:0000259" key="3">
    <source>
        <dbReference type="Pfam" id="PF00144"/>
    </source>
</evidence>
<name>A0A423WJW3_9PEZI</name>
<dbReference type="Gene3D" id="3.40.710.10">
    <property type="entry name" value="DD-peptidase/beta-lactamase superfamily"/>
    <property type="match status" value="1"/>
</dbReference>
<dbReference type="AlphaFoldDB" id="A0A423WJW3"/>
<evidence type="ECO:0000256" key="2">
    <source>
        <dbReference type="ARBA" id="ARBA00022801"/>
    </source>
</evidence>